<proteinExistence type="inferred from homology"/>
<dbReference type="RefSeq" id="WP_011744316.1">
    <property type="nucleotide sequence ID" value="NC_008639.1"/>
</dbReference>
<organism evidence="6 7">
    <name type="scientific">Chlorobium phaeobacteroides (strain DSM 266 / SMG 266 / 2430)</name>
    <dbReference type="NCBI Taxonomy" id="290317"/>
    <lineage>
        <taxon>Bacteria</taxon>
        <taxon>Pseudomonadati</taxon>
        <taxon>Chlorobiota</taxon>
        <taxon>Chlorobiia</taxon>
        <taxon>Chlorobiales</taxon>
        <taxon>Chlorobiaceae</taxon>
        <taxon>Chlorobium/Pelodictyon group</taxon>
        <taxon>Chlorobium</taxon>
    </lineage>
</organism>
<name>A1BDK6_CHLPD</name>
<evidence type="ECO:0000313" key="7">
    <source>
        <dbReference type="Proteomes" id="UP000008701"/>
    </source>
</evidence>
<dbReference type="STRING" id="290317.Cpha266_0425"/>
<comment type="subcellular location">
    <subcellularLocation>
        <location evidence="5">Cell membrane</location>
        <topology evidence="5">Multi-pass membrane protein</topology>
    </subcellularLocation>
    <subcellularLocation>
        <location evidence="1">Membrane</location>
        <topology evidence="1">Multi-pass membrane protein</topology>
    </subcellularLocation>
</comment>
<reference evidence="6 7" key="1">
    <citation type="submission" date="2006-12" db="EMBL/GenBank/DDBJ databases">
        <title>Complete sequence of Chlorobium phaeobacteroides DSM 266.</title>
        <authorList>
            <consortium name="US DOE Joint Genome Institute"/>
            <person name="Copeland A."/>
            <person name="Lucas S."/>
            <person name="Lapidus A."/>
            <person name="Barry K."/>
            <person name="Detter J.C."/>
            <person name="Glavina del Rio T."/>
            <person name="Hammon N."/>
            <person name="Israni S."/>
            <person name="Pitluck S."/>
            <person name="Goltsman E."/>
            <person name="Schmutz J."/>
            <person name="Larimer F."/>
            <person name="Land M."/>
            <person name="Hauser L."/>
            <person name="Mikhailova N."/>
            <person name="Li T."/>
            <person name="Overmann J."/>
            <person name="Bryant D.A."/>
            <person name="Richardson P."/>
        </authorList>
    </citation>
    <scope>NUCLEOTIDE SEQUENCE [LARGE SCALE GENOMIC DNA]</scope>
    <source>
        <strain evidence="6 7">DSM 266</strain>
    </source>
</reference>
<dbReference type="InterPro" id="IPR051598">
    <property type="entry name" value="TSUP/Inactive_protease-like"/>
</dbReference>
<keyword evidence="5" id="KW-1003">Cell membrane</keyword>
<dbReference type="AlphaFoldDB" id="A1BDK6"/>
<evidence type="ECO:0000256" key="1">
    <source>
        <dbReference type="ARBA" id="ARBA00004141"/>
    </source>
</evidence>
<dbReference type="EMBL" id="CP000492">
    <property type="protein sequence ID" value="ABL64483.1"/>
    <property type="molecule type" value="Genomic_DNA"/>
</dbReference>
<dbReference type="Pfam" id="PF01925">
    <property type="entry name" value="TauE"/>
    <property type="match status" value="1"/>
</dbReference>
<feature type="transmembrane region" description="Helical" evidence="5">
    <location>
        <begin position="102"/>
        <end position="120"/>
    </location>
</feature>
<evidence type="ECO:0000256" key="4">
    <source>
        <dbReference type="ARBA" id="ARBA00023136"/>
    </source>
</evidence>
<evidence type="ECO:0000256" key="2">
    <source>
        <dbReference type="ARBA" id="ARBA00022692"/>
    </source>
</evidence>
<evidence type="ECO:0000256" key="3">
    <source>
        <dbReference type="ARBA" id="ARBA00022989"/>
    </source>
</evidence>
<dbReference type="eggNOG" id="COG0730">
    <property type="taxonomic scope" value="Bacteria"/>
</dbReference>
<protein>
    <recommendedName>
        <fullName evidence="5">Probable membrane transporter protein</fullName>
    </recommendedName>
</protein>
<dbReference type="KEGG" id="cph:Cpha266_0425"/>
<feature type="transmembrane region" description="Helical" evidence="5">
    <location>
        <begin position="42"/>
        <end position="61"/>
    </location>
</feature>
<evidence type="ECO:0000256" key="5">
    <source>
        <dbReference type="RuleBase" id="RU363041"/>
    </source>
</evidence>
<accession>A1BDK6</accession>
<feature type="transmembrane region" description="Helical" evidence="5">
    <location>
        <begin position="7"/>
        <end position="36"/>
    </location>
</feature>
<dbReference type="PANTHER" id="PTHR43701">
    <property type="entry name" value="MEMBRANE TRANSPORTER PROTEIN MJ0441-RELATED"/>
    <property type="match status" value="1"/>
</dbReference>
<keyword evidence="4 5" id="KW-0472">Membrane</keyword>
<gene>
    <name evidence="6" type="ordered locus">Cpha266_0425</name>
</gene>
<sequence>MQFMIMFITGIAGGILAGMFGVGGGIIIVPVLVLLVGMTQHSASATSLVALLLPVGILGVMEYYRSGRITTEHLWFGLIIALGLFIGAYFGAKIAISLSSDTLRKAFAVFTGIVAFRLWFK</sequence>
<dbReference type="HOGENOM" id="CLU_045498_13_2_10"/>
<dbReference type="PANTHER" id="PTHR43701:SF2">
    <property type="entry name" value="MEMBRANE TRANSPORTER PROTEIN YJNA-RELATED"/>
    <property type="match status" value="1"/>
</dbReference>
<dbReference type="InterPro" id="IPR002781">
    <property type="entry name" value="TM_pro_TauE-like"/>
</dbReference>
<feature type="transmembrane region" description="Helical" evidence="5">
    <location>
        <begin position="73"/>
        <end position="96"/>
    </location>
</feature>
<dbReference type="Proteomes" id="UP000008701">
    <property type="component" value="Chromosome"/>
</dbReference>
<evidence type="ECO:0000313" key="6">
    <source>
        <dbReference type="EMBL" id="ABL64483.1"/>
    </source>
</evidence>
<comment type="similarity">
    <text evidence="5">Belongs to the 4-toluene sulfonate uptake permease (TSUP) (TC 2.A.102) family.</text>
</comment>
<keyword evidence="3 5" id="KW-1133">Transmembrane helix</keyword>
<dbReference type="OrthoDB" id="595460at2"/>
<dbReference type="GO" id="GO:0005886">
    <property type="term" value="C:plasma membrane"/>
    <property type="evidence" value="ECO:0007669"/>
    <property type="project" value="UniProtKB-SubCell"/>
</dbReference>
<keyword evidence="2 5" id="KW-0812">Transmembrane</keyword>
<keyword evidence="7" id="KW-1185">Reference proteome</keyword>